<sequence length="201" mass="23232">MANFNTKLRNSELYSTLGLLDKLPLEEEESEKPPQVVLLIAYVLEKNIQKNDKLLKKSKTKDGVTIFHGSKAPTLNIRQYIERVFKYSKCSPSCFVVAYIYMDKFIRATTCYLTSLNAHRLFIASVMVATKFIEDVTYNNSYYAKVGGVSIAEMNKLELKLLRSLNYRLHVTVETFDQYCQQLEKTAGSWNERSFHKERAT</sequence>
<evidence type="ECO:0000256" key="5">
    <source>
        <dbReference type="PIRNR" id="PIRNR027110"/>
    </source>
</evidence>
<dbReference type="PANTHER" id="PTHR15615:SF108">
    <property type="entry name" value="PROTEIN CNPPD1"/>
    <property type="match status" value="1"/>
</dbReference>
<dbReference type="InterPro" id="IPR036915">
    <property type="entry name" value="Cyclin-like_sf"/>
</dbReference>
<dbReference type="PANTHER" id="PTHR15615">
    <property type="match status" value="1"/>
</dbReference>
<keyword evidence="2" id="KW-0132">Cell division</keyword>
<dbReference type="Proteomes" id="UP000813463">
    <property type="component" value="Chromosome 4"/>
</dbReference>
<keyword evidence="4" id="KW-0131">Cell cycle</keyword>
<protein>
    <recommendedName>
        <fullName evidence="5">Cyclin</fullName>
    </recommendedName>
</protein>
<name>A0A9R0IVI8_SPIOL</name>
<reference evidence="6" key="1">
    <citation type="journal article" date="2021" name="Nat. Commun.">
        <title>Genomic analyses provide insights into spinach domestication and the genetic basis of agronomic traits.</title>
        <authorList>
            <person name="Cai X."/>
            <person name="Sun X."/>
            <person name="Xu C."/>
            <person name="Sun H."/>
            <person name="Wang X."/>
            <person name="Ge C."/>
            <person name="Zhang Z."/>
            <person name="Wang Q."/>
            <person name="Fei Z."/>
            <person name="Jiao C."/>
            <person name="Wang Q."/>
        </authorList>
    </citation>
    <scope>NUCLEOTIDE SEQUENCE [LARGE SCALE GENOMIC DNA]</scope>
    <source>
        <strain evidence="6">cv. Varoflay</strain>
    </source>
</reference>
<keyword evidence="6" id="KW-1185">Reference proteome</keyword>
<dbReference type="InterPro" id="IPR012389">
    <property type="entry name" value="Cyclin_P/U"/>
</dbReference>
<organism evidence="6 7">
    <name type="scientific">Spinacia oleracea</name>
    <name type="common">Spinach</name>
    <dbReference type="NCBI Taxonomy" id="3562"/>
    <lineage>
        <taxon>Eukaryota</taxon>
        <taxon>Viridiplantae</taxon>
        <taxon>Streptophyta</taxon>
        <taxon>Embryophyta</taxon>
        <taxon>Tracheophyta</taxon>
        <taxon>Spermatophyta</taxon>
        <taxon>Magnoliopsida</taxon>
        <taxon>eudicotyledons</taxon>
        <taxon>Gunneridae</taxon>
        <taxon>Pentapetalae</taxon>
        <taxon>Caryophyllales</taxon>
        <taxon>Chenopodiaceae</taxon>
        <taxon>Chenopodioideae</taxon>
        <taxon>Anserineae</taxon>
        <taxon>Spinacia</taxon>
    </lineage>
</organism>
<dbReference type="KEGG" id="soe:110795700"/>
<dbReference type="RefSeq" id="XP_021856407.2">
    <property type="nucleotide sequence ID" value="XM_022000715.2"/>
</dbReference>
<evidence type="ECO:0000313" key="6">
    <source>
        <dbReference type="Proteomes" id="UP000813463"/>
    </source>
</evidence>
<comment type="similarity">
    <text evidence="1">Belongs to the cyclin family. Cyclin U/P subfamily.</text>
</comment>
<dbReference type="Pfam" id="PF08613">
    <property type="entry name" value="Cyclin"/>
    <property type="match status" value="1"/>
</dbReference>
<dbReference type="AlphaFoldDB" id="A0A9R0IVI8"/>
<dbReference type="GO" id="GO:0019901">
    <property type="term" value="F:protein kinase binding"/>
    <property type="evidence" value="ECO:0007669"/>
    <property type="project" value="InterPro"/>
</dbReference>
<dbReference type="Gene3D" id="1.10.472.10">
    <property type="entry name" value="Cyclin-like"/>
    <property type="match status" value="1"/>
</dbReference>
<dbReference type="GeneID" id="110795700"/>
<dbReference type="InterPro" id="IPR013922">
    <property type="entry name" value="Cyclin_PHO80-like"/>
</dbReference>
<dbReference type="GO" id="GO:0051301">
    <property type="term" value="P:cell division"/>
    <property type="evidence" value="ECO:0007669"/>
    <property type="project" value="UniProtKB-KW"/>
</dbReference>
<evidence type="ECO:0000256" key="4">
    <source>
        <dbReference type="ARBA" id="ARBA00023306"/>
    </source>
</evidence>
<evidence type="ECO:0000256" key="2">
    <source>
        <dbReference type="ARBA" id="ARBA00022618"/>
    </source>
</evidence>
<evidence type="ECO:0000256" key="3">
    <source>
        <dbReference type="ARBA" id="ARBA00023127"/>
    </source>
</evidence>
<proteinExistence type="inferred from homology"/>
<keyword evidence="3 5" id="KW-0195">Cyclin</keyword>
<dbReference type="SUPFAM" id="SSF47954">
    <property type="entry name" value="Cyclin-like"/>
    <property type="match status" value="1"/>
</dbReference>
<reference evidence="7" key="2">
    <citation type="submission" date="2025-08" db="UniProtKB">
        <authorList>
            <consortium name="RefSeq"/>
        </authorList>
    </citation>
    <scope>IDENTIFICATION</scope>
    <source>
        <tissue evidence="7">Leaf</tissue>
    </source>
</reference>
<dbReference type="PIRSF" id="PIRSF027110">
    <property type="entry name" value="PREG"/>
    <property type="match status" value="1"/>
</dbReference>
<accession>A0A9R0IVI8</accession>
<evidence type="ECO:0000256" key="1">
    <source>
        <dbReference type="ARBA" id="ARBA00007215"/>
    </source>
</evidence>
<gene>
    <name evidence="7" type="primary">LOC110795700</name>
</gene>
<evidence type="ECO:0000313" key="7">
    <source>
        <dbReference type="RefSeq" id="XP_021856407.2"/>
    </source>
</evidence>